<dbReference type="GO" id="GO:0008745">
    <property type="term" value="F:N-acetylmuramoyl-L-alanine amidase activity"/>
    <property type="evidence" value="ECO:0007669"/>
    <property type="project" value="UniProtKB-EC"/>
</dbReference>
<dbReference type="InterPro" id="IPR022118">
    <property type="entry name" value="Peptidase_C70_AvrRpt2"/>
</dbReference>
<dbReference type="Pfam" id="PF12385">
    <property type="entry name" value="Peptidase_C70"/>
    <property type="match status" value="1"/>
</dbReference>
<keyword evidence="2" id="KW-0378">Hydrolase</keyword>
<organism evidence="2 3">
    <name type="scientific">Caulifigura coniformis</name>
    <dbReference type="NCBI Taxonomy" id="2527983"/>
    <lineage>
        <taxon>Bacteria</taxon>
        <taxon>Pseudomonadati</taxon>
        <taxon>Planctomycetota</taxon>
        <taxon>Planctomycetia</taxon>
        <taxon>Planctomycetales</taxon>
        <taxon>Planctomycetaceae</taxon>
        <taxon>Caulifigura</taxon>
    </lineage>
</organism>
<dbReference type="AlphaFoldDB" id="A0A517SDK1"/>
<keyword evidence="3" id="KW-1185">Reference proteome</keyword>
<dbReference type="EC" id="3.5.1.28" evidence="2"/>
<evidence type="ECO:0000313" key="3">
    <source>
        <dbReference type="Proteomes" id="UP000315700"/>
    </source>
</evidence>
<accession>A0A517SDK1</accession>
<dbReference type="EMBL" id="CP036271">
    <property type="protein sequence ID" value="QDT54196.1"/>
    <property type="molecule type" value="Genomic_DNA"/>
</dbReference>
<protein>
    <submittedName>
        <fullName evidence="2">N-acetylmuramoyl-L-alanine amidase CwlA</fullName>
        <ecNumber evidence="2">3.5.1.28</ecNumber>
    </submittedName>
</protein>
<dbReference type="OrthoDB" id="8455098at2"/>
<evidence type="ECO:0000259" key="1">
    <source>
        <dbReference type="Pfam" id="PF01471"/>
    </source>
</evidence>
<name>A0A517SDK1_9PLAN</name>
<dbReference type="InterPro" id="IPR002477">
    <property type="entry name" value="Peptidoglycan-bd-like"/>
</dbReference>
<reference evidence="2 3" key="1">
    <citation type="submission" date="2019-02" db="EMBL/GenBank/DDBJ databases">
        <title>Deep-cultivation of Planctomycetes and their phenomic and genomic characterization uncovers novel biology.</title>
        <authorList>
            <person name="Wiegand S."/>
            <person name="Jogler M."/>
            <person name="Boedeker C."/>
            <person name="Pinto D."/>
            <person name="Vollmers J."/>
            <person name="Rivas-Marin E."/>
            <person name="Kohn T."/>
            <person name="Peeters S.H."/>
            <person name="Heuer A."/>
            <person name="Rast P."/>
            <person name="Oberbeckmann S."/>
            <person name="Bunk B."/>
            <person name="Jeske O."/>
            <person name="Meyerdierks A."/>
            <person name="Storesund J.E."/>
            <person name="Kallscheuer N."/>
            <person name="Luecker S."/>
            <person name="Lage O.M."/>
            <person name="Pohl T."/>
            <person name="Merkel B.J."/>
            <person name="Hornburger P."/>
            <person name="Mueller R.-W."/>
            <person name="Bruemmer F."/>
            <person name="Labrenz M."/>
            <person name="Spormann A.M."/>
            <person name="Op den Camp H."/>
            <person name="Overmann J."/>
            <person name="Amann R."/>
            <person name="Jetten M.S.M."/>
            <person name="Mascher T."/>
            <person name="Medema M.H."/>
            <person name="Devos D.P."/>
            <person name="Kaster A.-K."/>
            <person name="Ovreas L."/>
            <person name="Rohde M."/>
            <person name="Galperin M.Y."/>
            <person name="Jogler C."/>
        </authorList>
    </citation>
    <scope>NUCLEOTIDE SEQUENCE [LARGE SCALE GENOMIC DNA]</scope>
    <source>
        <strain evidence="2 3">Pan44</strain>
    </source>
</reference>
<dbReference type="InterPro" id="IPR036366">
    <property type="entry name" value="PGBDSf"/>
</dbReference>
<sequence length="257" mass="27728">MANLLLMGSTGTDVRELQTQLNAKFRPTPLLAVDGIFGPKTSAAVRGFQTKSHLTPDGIVGPKTRAALAAAPSVGPGPGPLPVPPPLPKPQIGPYTVPSPVYIAQDKTNSCWFASGQMLIQWKRNRTNMTDSRHPDPSESEKWSKVYTDDGGISNGQIKAFANDMGFEMVPPMSPTPEAILGWLTTFGPLWVNGVKHITVIIGIRGPREDTEVLVLDPADKANPGGTWRNLRTWYVLNSHSGRDTSGAVEAVFLRLP</sequence>
<proteinExistence type="predicted"/>
<dbReference type="Gene3D" id="1.10.101.10">
    <property type="entry name" value="PGBD-like superfamily/PGBD"/>
    <property type="match status" value="1"/>
</dbReference>
<dbReference type="InParanoid" id="A0A517SDK1"/>
<dbReference type="KEGG" id="ccos:Pan44_22230"/>
<gene>
    <name evidence="2" type="primary">cwlA</name>
    <name evidence="2" type="ORF">Pan44_22230</name>
</gene>
<feature type="domain" description="Peptidoglycan binding-like" evidence="1">
    <location>
        <begin position="10"/>
        <end position="68"/>
    </location>
</feature>
<dbReference type="SUPFAM" id="SSF47090">
    <property type="entry name" value="PGBD-like"/>
    <property type="match status" value="1"/>
</dbReference>
<dbReference type="InterPro" id="IPR036365">
    <property type="entry name" value="PGBD-like_sf"/>
</dbReference>
<evidence type="ECO:0000313" key="2">
    <source>
        <dbReference type="EMBL" id="QDT54196.1"/>
    </source>
</evidence>
<dbReference type="Pfam" id="PF01471">
    <property type="entry name" value="PG_binding_1"/>
    <property type="match status" value="1"/>
</dbReference>
<dbReference type="RefSeq" id="WP_145030030.1">
    <property type="nucleotide sequence ID" value="NZ_CP036271.1"/>
</dbReference>
<dbReference type="Proteomes" id="UP000315700">
    <property type="component" value="Chromosome"/>
</dbReference>